<comment type="caution">
    <text evidence="4">The sequence shown here is derived from an EMBL/GenBank/DDBJ whole genome shotgun (WGS) entry which is preliminary data.</text>
</comment>
<dbReference type="EMBL" id="JAUIZM010000013">
    <property type="protein sequence ID" value="KAK1353243.1"/>
    <property type="molecule type" value="Genomic_DNA"/>
</dbReference>
<dbReference type="Proteomes" id="UP001237642">
    <property type="component" value="Unassembled WGS sequence"/>
</dbReference>
<reference evidence="4" key="2">
    <citation type="submission" date="2023-05" db="EMBL/GenBank/DDBJ databases">
        <authorList>
            <person name="Schelkunov M.I."/>
        </authorList>
    </citation>
    <scope>NUCLEOTIDE SEQUENCE</scope>
    <source>
        <strain evidence="4">Hsosn_3</strain>
        <tissue evidence="4">Leaf</tissue>
    </source>
</reference>
<dbReference type="InterPro" id="IPR002885">
    <property type="entry name" value="PPR_rpt"/>
</dbReference>
<dbReference type="Gene3D" id="1.25.40.10">
    <property type="entry name" value="Tetratricopeptide repeat domain"/>
    <property type="match status" value="3"/>
</dbReference>
<dbReference type="PROSITE" id="PS51375">
    <property type="entry name" value="PPR"/>
    <property type="match status" value="1"/>
</dbReference>
<feature type="repeat" description="PPR" evidence="2">
    <location>
        <begin position="222"/>
        <end position="252"/>
    </location>
</feature>
<evidence type="ECO:0000313" key="5">
    <source>
        <dbReference type="Proteomes" id="UP001237642"/>
    </source>
</evidence>
<dbReference type="InterPro" id="IPR046960">
    <property type="entry name" value="PPR_At4g14850-like_plant"/>
</dbReference>
<evidence type="ECO:0000256" key="2">
    <source>
        <dbReference type="PROSITE-ProRule" id="PRU00708"/>
    </source>
</evidence>
<sequence length="519" mass="57945">MLDEMLDEMTDEMLDEMLDEMTRTWQQSQTQELVDLLHDCAKIMSIRNSEVVHGYILKCNLVLLNHVAYSYSKCSDYSAAKLVFDNLPQRNTFSWTVMIVVSTDNGFLGDGNEYFSKMQEDGILLPDAFAYSAIIQLCIGIKCVDGGKAVHAQIVKRGFACHTFVTTSLLNMYAKLGEIDDSCRVFNNGDALSVNNAFADAYSKCGSIEDVKRIFDRMDEKDIVSWTTLVNAYSQGSEWREALAIFLQMRTTCHGGMVEERLHFFESMEGTYGIVPEMEHYACIVYLLGRVGRLDDALEFIKGMSVKPNEMVWQSLLGACRIYGDVELGNVAAEKILSVLPDCSSTYVLLAESVSAFSPISHSYTWRQEGPRAAVTLSKNIFSIRQCCGRPLHAFCGSPSYFSSCISVVEIRVLGCWLFKCLLGSIQSKIWGKYKLSVGTLVKNLSTYAREDKNKRRMFVRCTDREQCGLAGLERQANASSRVGAATGTRKSIKQPAPKKKKSIKQPAPKKKKSVIAAG</sequence>
<dbReference type="Pfam" id="PF01535">
    <property type="entry name" value="PPR"/>
    <property type="match status" value="4"/>
</dbReference>
<feature type="region of interest" description="Disordered" evidence="3">
    <location>
        <begin position="478"/>
        <end position="519"/>
    </location>
</feature>
<keyword evidence="5" id="KW-1185">Reference proteome</keyword>
<dbReference type="GO" id="GO:0003723">
    <property type="term" value="F:RNA binding"/>
    <property type="evidence" value="ECO:0007669"/>
    <property type="project" value="InterPro"/>
</dbReference>
<accession>A0AAD8GRI5</accession>
<protein>
    <recommendedName>
        <fullName evidence="6">Pentatricopeptide repeat-containing protein</fullName>
    </recommendedName>
</protein>
<evidence type="ECO:0000256" key="3">
    <source>
        <dbReference type="SAM" id="MobiDB-lite"/>
    </source>
</evidence>
<proteinExistence type="predicted"/>
<keyword evidence="1" id="KW-0677">Repeat</keyword>
<dbReference type="NCBIfam" id="TIGR00756">
    <property type="entry name" value="PPR"/>
    <property type="match status" value="2"/>
</dbReference>
<evidence type="ECO:0008006" key="6">
    <source>
        <dbReference type="Google" id="ProtNLM"/>
    </source>
</evidence>
<dbReference type="PANTHER" id="PTHR47926:SF395">
    <property type="entry name" value="TETRATRICOPEPTIDE-LIKE HELICAL DOMAIN, DYW DOMAIN PROTEIN-RELATED"/>
    <property type="match status" value="1"/>
</dbReference>
<feature type="compositionally biased region" description="Basic residues" evidence="3">
    <location>
        <begin position="491"/>
        <end position="519"/>
    </location>
</feature>
<reference evidence="4" key="1">
    <citation type="submission" date="2023-02" db="EMBL/GenBank/DDBJ databases">
        <title>Genome of toxic invasive species Heracleum sosnowskyi carries increased number of genes despite the absence of recent whole-genome duplications.</title>
        <authorList>
            <person name="Schelkunov M."/>
            <person name="Shtratnikova V."/>
            <person name="Makarenko M."/>
            <person name="Klepikova A."/>
            <person name="Omelchenko D."/>
            <person name="Novikova G."/>
            <person name="Obukhova E."/>
            <person name="Bogdanov V."/>
            <person name="Penin A."/>
            <person name="Logacheva M."/>
        </authorList>
    </citation>
    <scope>NUCLEOTIDE SEQUENCE</scope>
    <source>
        <strain evidence="4">Hsosn_3</strain>
        <tissue evidence="4">Leaf</tissue>
    </source>
</reference>
<dbReference type="InterPro" id="IPR011990">
    <property type="entry name" value="TPR-like_helical_dom_sf"/>
</dbReference>
<organism evidence="4 5">
    <name type="scientific">Heracleum sosnowskyi</name>
    <dbReference type="NCBI Taxonomy" id="360622"/>
    <lineage>
        <taxon>Eukaryota</taxon>
        <taxon>Viridiplantae</taxon>
        <taxon>Streptophyta</taxon>
        <taxon>Embryophyta</taxon>
        <taxon>Tracheophyta</taxon>
        <taxon>Spermatophyta</taxon>
        <taxon>Magnoliopsida</taxon>
        <taxon>eudicotyledons</taxon>
        <taxon>Gunneridae</taxon>
        <taxon>Pentapetalae</taxon>
        <taxon>asterids</taxon>
        <taxon>campanulids</taxon>
        <taxon>Apiales</taxon>
        <taxon>Apiaceae</taxon>
        <taxon>Apioideae</taxon>
        <taxon>apioid superclade</taxon>
        <taxon>Tordylieae</taxon>
        <taxon>Tordyliinae</taxon>
        <taxon>Heracleum</taxon>
    </lineage>
</organism>
<dbReference type="GO" id="GO:0009451">
    <property type="term" value="P:RNA modification"/>
    <property type="evidence" value="ECO:0007669"/>
    <property type="project" value="InterPro"/>
</dbReference>
<dbReference type="FunFam" id="1.25.40.10:FF:000158">
    <property type="entry name" value="pentatricopeptide repeat-containing protein At2g33680"/>
    <property type="match status" value="1"/>
</dbReference>
<evidence type="ECO:0000256" key="1">
    <source>
        <dbReference type="ARBA" id="ARBA00022737"/>
    </source>
</evidence>
<name>A0AAD8GRI5_9APIA</name>
<gene>
    <name evidence="4" type="ORF">POM88_052378</name>
</gene>
<evidence type="ECO:0000313" key="4">
    <source>
        <dbReference type="EMBL" id="KAK1353243.1"/>
    </source>
</evidence>
<dbReference type="PANTHER" id="PTHR47926">
    <property type="entry name" value="PENTATRICOPEPTIDE REPEAT-CONTAINING PROTEIN"/>
    <property type="match status" value="1"/>
</dbReference>
<dbReference type="GO" id="GO:0099402">
    <property type="term" value="P:plant organ development"/>
    <property type="evidence" value="ECO:0007669"/>
    <property type="project" value="UniProtKB-ARBA"/>
</dbReference>
<dbReference type="AlphaFoldDB" id="A0AAD8GRI5"/>